<reference evidence="2 3" key="1">
    <citation type="journal article" date="2013" name="Genome Announc.">
        <title>Complete Genome of Clavibacter michiganensis subsp. sepedonicusis Siphophage CN1A.</title>
        <authorList>
            <person name="Kongari R.R."/>
            <person name="Yao G.W."/>
            <person name="Chamakura K.R."/>
            <person name="Kuty Everett G.F."/>
        </authorList>
    </citation>
    <scope>NUCLEOTIDE SEQUENCE [LARGE SCALE GENOMIC DNA]</scope>
</reference>
<name>U5PXH6_9CAUD</name>
<dbReference type="KEGG" id="vg:18506564"/>
<proteinExistence type="predicted"/>
<dbReference type="SMART" id="SM00635">
    <property type="entry name" value="BID_2"/>
    <property type="match status" value="1"/>
</dbReference>
<evidence type="ECO:0000313" key="3">
    <source>
        <dbReference type="Proteomes" id="UP000017651"/>
    </source>
</evidence>
<dbReference type="Gene3D" id="2.60.40.1080">
    <property type="match status" value="1"/>
</dbReference>
<dbReference type="OrthoDB" id="34968at10239"/>
<gene>
    <name evidence="2" type="ORF">CN1A_44</name>
</gene>
<dbReference type="Proteomes" id="UP000017651">
    <property type="component" value="Segment"/>
</dbReference>
<dbReference type="GeneID" id="18506564"/>
<keyword evidence="3" id="KW-1185">Reference proteome</keyword>
<dbReference type="InterPro" id="IPR003343">
    <property type="entry name" value="Big_2"/>
</dbReference>
<dbReference type="InterPro" id="IPR008964">
    <property type="entry name" value="Invasin/intimin_cell_adhesion"/>
</dbReference>
<organism evidence="2 3">
    <name type="scientific">Clavibacter phage CN1A</name>
    <dbReference type="NCBI Taxonomy" id="1406793"/>
    <lineage>
        <taxon>Viruses</taxon>
        <taxon>Duplodnaviria</taxon>
        <taxon>Heunggongvirae</taxon>
        <taxon>Uroviricota</taxon>
        <taxon>Caudoviricetes</taxon>
        <taxon>Cinunavirus</taxon>
        <taxon>Cinunavirus CN1A</taxon>
    </lineage>
</organism>
<feature type="domain" description="BIG2" evidence="1">
    <location>
        <begin position="181"/>
        <end position="257"/>
    </location>
</feature>
<sequence length="263" mass="27543">MDIRLPASGNIRVWFAPGEPFSNWRSPTAGEINAMLDVSDAVSWNDMGFGLSSSNTNSDPAITAKGQVSDRGATQYGGTMSLYYPKVLNDVTNKYALVRAALKNPRTLGYLVVRVDGEELYTTASTAAQPGVLANAGDVVGVYRVMTDGYADAVTGEEAFRYTVTFISQGRAEPRTVVRTTGSAVTIAPATSTGLVGSRTALTGFAAGRKYTRALRWTSSAPNIATVSANGIVTRRAVGTATITATWEQAGVSATHAATVTAA</sequence>
<dbReference type="SUPFAM" id="SSF49373">
    <property type="entry name" value="Invasin/intimin cell-adhesion fragments"/>
    <property type="match status" value="1"/>
</dbReference>
<protein>
    <submittedName>
        <fullName evidence="2">Capsid protein</fullName>
    </submittedName>
</protein>
<evidence type="ECO:0000259" key="1">
    <source>
        <dbReference type="SMART" id="SM00635"/>
    </source>
</evidence>
<dbReference type="Pfam" id="PF25595">
    <property type="entry name" value="Phage_TTP_16"/>
    <property type="match status" value="1"/>
</dbReference>
<dbReference type="RefSeq" id="YP_009004256.1">
    <property type="nucleotide sequence ID" value="NC_023549.1"/>
</dbReference>
<dbReference type="InterPro" id="IPR058009">
    <property type="entry name" value="TTP_Phage_16"/>
</dbReference>
<accession>U5PXH6</accession>
<dbReference type="Pfam" id="PF02368">
    <property type="entry name" value="Big_2"/>
    <property type="match status" value="1"/>
</dbReference>
<evidence type="ECO:0000313" key="2">
    <source>
        <dbReference type="EMBL" id="AGY47153.1"/>
    </source>
</evidence>
<dbReference type="EMBL" id="KF669650">
    <property type="protein sequence ID" value="AGY47153.1"/>
    <property type="molecule type" value="Genomic_DNA"/>
</dbReference>